<evidence type="ECO:0000313" key="7">
    <source>
        <dbReference type="Proteomes" id="UP000324176"/>
    </source>
</evidence>
<dbReference type="RefSeq" id="WP_046849935.1">
    <property type="nucleotide sequence ID" value="NZ_CP011451.1"/>
</dbReference>
<dbReference type="OrthoDB" id="9807157at2"/>
<sequence>MSLEQLNAYCTSKLAELKERGAHRGVEKVIAQITLPDWVRNGRLPTPAEDENFGPRYLLASDEKAYLLMNSNSYLGLALHPKVIAAEEEGVKHFGTGPGAVRFISGTYQPHVELEKRLAAFHGRASAMIYSAAYATVMGVLPALIDEHTLVVSDQLNHNSIINAIRLSHSAKKEIYPHLDMAELERILSTYSSGRNAAGEPEIKRVLVITDGIFSMRGDYAPLDKIVAICRKYEQNFAEGIITVADDSHGVGAFGQTGRGTEEYTRSQVDILIATMGKALGVNGGYIVASAPVIDYLRQVSPFYVYSNPITPSEALAATGSVEILESKEGLARLARLRELTARFENGLTELGFETIPGEHPVTPLVVRDTQQTALLIEYLFQNGILATGLNYPVVPKGDEEIRFQINANHTIGDIDYLLSVLKNFLAHSRSRP</sequence>
<keyword evidence="2 5" id="KW-0808">Transferase</keyword>
<proteinExistence type="predicted"/>
<dbReference type="InterPro" id="IPR050087">
    <property type="entry name" value="AON_synthase_class-II"/>
</dbReference>
<evidence type="ECO:0000259" key="3">
    <source>
        <dbReference type="Pfam" id="PF00155"/>
    </source>
</evidence>
<comment type="cofactor">
    <cofactor evidence="1">
        <name>pyridoxal 5'-phosphate</name>
        <dbReference type="ChEBI" id="CHEBI:597326"/>
    </cofactor>
</comment>
<dbReference type="GO" id="GO:0030170">
    <property type="term" value="F:pyridoxal phosphate binding"/>
    <property type="evidence" value="ECO:0007669"/>
    <property type="project" value="InterPro"/>
</dbReference>
<feature type="domain" description="Aminotransferase class I/classII large" evidence="3">
    <location>
        <begin position="67"/>
        <end position="421"/>
    </location>
</feature>
<dbReference type="EMBL" id="VNHT01000005">
    <property type="protein sequence ID" value="TYP92855.1"/>
    <property type="molecule type" value="Genomic_DNA"/>
</dbReference>
<keyword evidence="6" id="KW-1185">Reference proteome</keyword>
<dbReference type="Gene3D" id="3.40.640.10">
    <property type="entry name" value="Type I PLP-dependent aspartate aminotransferase-like (Major domain)"/>
    <property type="match status" value="1"/>
</dbReference>
<evidence type="ECO:0000256" key="2">
    <source>
        <dbReference type="ARBA" id="ARBA00022679"/>
    </source>
</evidence>
<evidence type="ECO:0000313" key="5">
    <source>
        <dbReference type="EMBL" id="TYP92855.1"/>
    </source>
</evidence>
<dbReference type="SUPFAM" id="SSF53383">
    <property type="entry name" value="PLP-dependent transferases"/>
    <property type="match status" value="1"/>
</dbReference>
<dbReference type="AlphaFoldDB" id="A0A0F7KBR1"/>
<dbReference type="InterPro" id="IPR015424">
    <property type="entry name" value="PyrdxlP-dep_Trfase"/>
</dbReference>
<reference evidence="5 7" key="3">
    <citation type="submission" date="2019-07" db="EMBL/GenBank/DDBJ databases">
        <title>Active sludge and wastewater microbial communities from Klosterneuburg, Austria.</title>
        <authorList>
            <person name="Wagner M."/>
        </authorList>
    </citation>
    <scope>NUCLEOTIDE SEQUENCE [LARGE SCALE GENOMIC DNA]</scope>
    <source>
        <strain evidence="5 7">Nm2</strain>
    </source>
</reference>
<name>A0A0F7KBR1_9PROT</name>
<reference evidence="6" key="1">
    <citation type="submission" date="2015-05" db="EMBL/GenBank/DDBJ databases">
        <title>Draft genome of Nitrosomonas communis strain Nm2.</title>
        <authorList>
            <person name="Kozlowski J.A."/>
            <person name="Kits K.D."/>
            <person name="Stein L.Y."/>
        </authorList>
    </citation>
    <scope>NUCLEOTIDE SEQUENCE [LARGE SCALE GENOMIC DNA]</scope>
    <source>
        <strain evidence="6">Nm2</strain>
    </source>
</reference>
<dbReference type="Pfam" id="PF00155">
    <property type="entry name" value="Aminotran_1_2"/>
    <property type="match status" value="1"/>
</dbReference>
<dbReference type="PATRIC" id="fig|44574.3.peg.2108"/>
<dbReference type="Proteomes" id="UP000034156">
    <property type="component" value="Chromosome"/>
</dbReference>
<dbReference type="Gene3D" id="3.90.1150.10">
    <property type="entry name" value="Aspartate Aminotransferase, domain 1"/>
    <property type="match status" value="1"/>
</dbReference>
<evidence type="ECO:0000256" key="1">
    <source>
        <dbReference type="ARBA" id="ARBA00001933"/>
    </source>
</evidence>
<protein>
    <submittedName>
        <fullName evidence="4">7-keto-8-aminopelargonate synthetase</fullName>
    </submittedName>
    <submittedName>
        <fullName evidence="5">Glycine C-acetyltransferase</fullName>
    </submittedName>
</protein>
<organism evidence="4 6">
    <name type="scientific">Nitrosomonas communis</name>
    <dbReference type="NCBI Taxonomy" id="44574"/>
    <lineage>
        <taxon>Bacteria</taxon>
        <taxon>Pseudomonadati</taxon>
        <taxon>Pseudomonadota</taxon>
        <taxon>Betaproteobacteria</taxon>
        <taxon>Nitrosomonadales</taxon>
        <taxon>Nitrosomonadaceae</taxon>
        <taxon>Nitrosomonas</taxon>
    </lineage>
</organism>
<accession>A0A0F7KBR1</accession>
<dbReference type="InterPro" id="IPR015421">
    <property type="entry name" value="PyrdxlP-dep_Trfase_major"/>
</dbReference>
<dbReference type="KEGG" id="nco:AAW31_08650"/>
<dbReference type="InterPro" id="IPR004839">
    <property type="entry name" value="Aminotransferase_I/II_large"/>
</dbReference>
<dbReference type="Proteomes" id="UP000324176">
    <property type="component" value="Unassembled WGS sequence"/>
</dbReference>
<dbReference type="InterPro" id="IPR015422">
    <property type="entry name" value="PyrdxlP-dep_Trfase_small"/>
</dbReference>
<evidence type="ECO:0000313" key="4">
    <source>
        <dbReference type="EMBL" id="AKH37865.1"/>
    </source>
</evidence>
<gene>
    <name evidence="4" type="ORF">AAW31_08650</name>
    <name evidence="5" type="ORF">BCL69_100554</name>
</gene>
<dbReference type="GO" id="GO:0016740">
    <property type="term" value="F:transferase activity"/>
    <property type="evidence" value="ECO:0007669"/>
    <property type="project" value="UniProtKB-KW"/>
</dbReference>
<evidence type="ECO:0000313" key="6">
    <source>
        <dbReference type="Proteomes" id="UP000034156"/>
    </source>
</evidence>
<dbReference type="EMBL" id="CP011451">
    <property type="protein sequence ID" value="AKH37865.1"/>
    <property type="molecule type" value="Genomic_DNA"/>
</dbReference>
<dbReference type="PANTHER" id="PTHR13693">
    <property type="entry name" value="CLASS II AMINOTRANSFERASE/8-AMINO-7-OXONONANOATE SYNTHASE"/>
    <property type="match status" value="1"/>
</dbReference>
<reference evidence="4 6" key="2">
    <citation type="journal article" date="2016" name="Genome Announc.">
        <title>Genome Sequence of Nitrosomonas communis Strain Nm2, a Mesophilic Ammonia-Oxidizing Bacterium Isolated from Mediterranean Soil.</title>
        <authorList>
            <person name="Kozlowski J.A."/>
            <person name="Kits K.D."/>
            <person name="Stein L.Y."/>
        </authorList>
    </citation>
    <scope>NUCLEOTIDE SEQUENCE [LARGE SCALE GENOMIC DNA]</scope>
    <source>
        <strain evidence="4 6">Nm2</strain>
    </source>
</reference>